<evidence type="ECO:0000313" key="2">
    <source>
        <dbReference type="Proteomes" id="UP001240150"/>
    </source>
</evidence>
<protein>
    <submittedName>
        <fullName evidence="1">Uncharacterized protein</fullName>
    </submittedName>
</protein>
<sequence length="176" mass="17454">MAGSSRPAALVIVLLLAGCATKEDDGGAAGLAKGASWEEQRQAARAVLARYDASLAGARAPGAGPSAANSAVVSSGLSIDSATLDARGTRMTVSFIGSPEPATQPCGIDYAAEPIESDRAATVIVLEQPNGGGSGTCALIGASRTAVLNLARPLGDRAVLDIQGEPVPVTRTAGTK</sequence>
<keyword evidence="2" id="KW-1185">Reference proteome</keyword>
<gene>
    <name evidence="1" type="ORF">ACTOB_001510</name>
</gene>
<evidence type="ECO:0000313" key="1">
    <source>
        <dbReference type="EMBL" id="WIM97943.1"/>
    </source>
</evidence>
<organism evidence="1 2">
    <name type="scientific">Actinoplanes oblitus</name>
    <dbReference type="NCBI Taxonomy" id="3040509"/>
    <lineage>
        <taxon>Bacteria</taxon>
        <taxon>Bacillati</taxon>
        <taxon>Actinomycetota</taxon>
        <taxon>Actinomycetes</taxon>
        <taxon>Micromonosporales</taxon>
        <taxon>Micromonosporaceae</taxon>
        <taxon>Actinoplanes</taxon>
    </lineage>
</organism>
<name>A0ABY8WJW6_9ACTN</name>
<dbReference type="PROSITE" id="PS51257">
    <property type="entry name" value="PROKAR_LIPOPROTEIN"/>
    <property type="match status" value="1"/>
</dbReference>
<dbReference type="EMBL" id="CP126980">
    <property type="protein sequence ID" value="WIM97943.1"/>
    <property type="molecule type" value="Genomic_DNA"/>
</dbReference>
<dbReference type="RefSeq" id="WP_284919336.1">
    <property type="nucleotide sequence ID" value="NZ_CP126980.1"/>
</dbReference>
<proteinExistence type="predicted"/>
<accession>A0ABY8WJW6</accession>
<dbReference type="Proteomes" id="UP001240150">
    <property type="component" value="Chromosome"/>
</dbReference>
<reference evidence="1 2" key="1">
    <citation type="submission" date="2023-06" db="EMBL/GenBank/DDBJ databases">
        <authorList>
            <person name="Yushchuk O."/>
            <person name="Binda E."/>
            <person name="Ruckert-Reed C."/>
            <person name="Fedorenko V."/>
            <person name="Kalinowski J."/>
            <person name="Marinelli F."/>
        </authorList>
    </citation>
    <scope>NUCLEOTIDE SEQUENCE [LARGE SCALE GENOMIC DNA]</scope>
    <source>
        <strain evidence="1 2">NRRL 3884</strain>
    </source>
</reference>